<evidence type="ECO:0000256" key="1">
    <source>
        <dbReference type="SAM" id="MobiDB-lite"/>
    </source>
</evidence>
<protein>
    <recommendedName>
        <fullName evidence="4">Protein kinase domain-containing protein</fullName>
    </recommendedName>
</protein>
<organism evidence="2 3">
    <name type="scientific">Cymbomonas tetramitiformis</name>
    <dbReference type="NCBI Taxonomy" id="36881"/>
    <lineage>
        <taxon>Eukaryota</taxon>
        <taxon>Viridiplantae</taxon>
        <taxon>Chlorophyta</taxon>
        <taxon>Pyramimonadophyceae</taxon>
        <taxon>Pyramimonadales</taxon>
        <taxon>Pyramimonadaceae</taxon>
        <taxon>Cymbomonas</taxon>
    </lineage>
</organism>
<evidence type="ECO:0008006" key="4">
    <source>
        <dbReference type="Google" id="ProtNLM"/>
    </source>
</evidence>
<gene>
    <name evidence="2" type="ORF">CYMTET_41604</name>
</gene>
<accession>A0AAE0C6T4</accession>
<keyword evidence="3" id="KW-1185">Reference proteome</keyword>
<evidence type="ECO:0000313" key="2">
    <source>
        <dbReference type="EMBL" id="KAK3248954.1"/>
    </source>
</evidence>
<feature type="compositionally biased region" description="Polar residues" evidence="1">
    <location>
        <begin position="1"/>
        <end position="10"/>
    </location>
</feature>
<feature type="region of interest" description="Disordered" evidence="1">
    <location>
        <begin position="1"/>
        <end position="23"/>
    </location>
</feature>
<proteinExistence type="predicted"/>
<dbReference type="EMBL" id="LGRX02027670">
    <property type="protein sequence ID" value="KAK3248954.1"/>
    <property type="molecule type" value="Genomic_DNA"/>
</dbReference>
<name>A0AAE0C6T4_9CHLO</name>
<dbReference type="Proteomes" id="UP001190700">
    <property type="component" value="Unassembled WGS sequence"/>
</dbReference>
<reference evidence="2 3" key="1">
    <citation type="journal article" date="2015" name="Genome Biol. Evol.">
        <title>Comparative Genomics of a Bacterivorous Green Alga Reveals Evolutionary Causalities and Consequences of Phago-Mixotrophic Mode of Nutrition.</title>
        <authorList>
            <person name="Burns J.A."/>
            <person name="Paasch A."/>
            <person name="Narechania A."/>
            <person name="Kim E."/>
        </authorList>
    </citation>
    <scope>NUCLEOTIDE SEQUENCE [LARGE SCALE GENOMIC DNA]</scope>
    <source>
        <strain evidence="2 3">PLY_AMNH</strain>
    </source>
</reference>
<dbReference type="Gene3D" id="1.10.510.10">
    <property type="entry name" value="Transferase(Phosphotransferase) domain 1"/>
    <property type="match status" value="1"/>
</dbReference>
<comment type="caution">
    <text evidence="2">The sequence shown here is derived from an EMBL/GenBank/DDBJ whole genome shotgun (WGS) entry which is preliminary data.</text>
</comment>
<dbReference type="AlphaFoldDB" id="A0AAE0C6T4"/>
<sequence>MITQRPSNKARNAAAKWGNERDASRRWQIARPDTASVPVAPIDFTAGAPVDSFDLPLRAYLNLADVDEFVAELRRFFIARVSEKRVCSLAPRHLRIRDSSVLYERDPTPLYVARSCSVWRYRPREAADTAFRCCGVADLVLKVLVFRTCGSCDMEVIDDGARRRFSQRIFTDLGQVESPRDAVVAHAALQERDDDDSECRPLFFEMRAKSDLNNTHHTFTWGAQVMSKATVTVAQFLKSDDVHGMPSVLAEISMRALGCLIRLKNRNNSYHVDFKWENCGIFYDAGTTTVKLLDTGGIVATRSRRERKSTYECRIHEFIASRSGRVSDEKRVLWCVGVALLQLSNLERYDIISSEFSRKGGLMLQMRVTEMCIRNVVRPWERPHNRAFYRLALRCMRYHPGKSIRLTSVHRELFSLVSSDALSAGLHGAARRFVEIARRRDDGEPRSGVSE</sequence>
<evidence type="ECO:0000313" key="3">
    <source>
        <dbReference type="Proteomes" id="UP001190700"/>
    </source>
</evidence>